<evidence type="ECO:0000313" key="2">
    <source>
        <dbReference type="Proteomes" id="UP001177670"/>
    </source>
</evidence>
<sequence length="56" mass="6260">MKMGKIKCFEYGDRSSLMIVSAQEDKASPGDQDDVSQHQFFGIFWGKSNGESKAKN</sequence>
<dbReference type="EMBL" id="JAHYIQ010000061">
    <property type="protein sequence ID" value="KAK1116834.1"/>
    <property type="molecule type" value="Genomic_DNA"/>
</dbReference>
<dbReference type="Proteomes" id="UP001177670">
    <property type="component" value="Unassembled WGS sequence"/>
</dbReference>
<gene>
    <name evidence="1" type="ORF">K0M31_017998</name>
</gene>
<name>A0AA40FD67_9HYME</name>
<evidence type="ECO:0000313" key="1">
    <source>
        <dbReference type="EMBL" id="KAK1116834.1"/>
    </source>
</evidence>
<proteinExistence type="predicted"/>
<organism evidence="1 2">
    <name type="scientific">Melipona bicolor</name>
    <dbReference type="NCBI Taxonomy" id="60889"/>
    <lineage>
        <taxon>Eukaryota</taxon>
        <taxon>Metazoa</taxon>
        <taxon>Ecdysozoa</taxon>
        <taxon>Arthropoda</taxon>
        <taxon>Hexapoda</taxon>
        <taxon>Insecta</taxon>
        <taxon>Pterygota</taxon>
        <taxon>Neoptera</taxon>
        <taxon>Endopterygota</taxon>
        <taxon>Hymenoptera</taxon>
        <taxon>Apocrita</taxon>
        <taxon>Aculeata</taxon>
        <taxon>Apoidea</taxon>
        <taxon>Anthophila</taxon>
        <taxon>Apidae</taxon>
        <taxon>Melipona</taxon>
    </lineage>
</organism>
<reference evidence="1" key="1">
    <citation type="submission" date="2021-10" db="EMBL/GenBank/DDBJ databases">
        <title>Melipona bicolor Genome sequencing and assembly.</title>
        <authorList>
            <person name="Araujo N.S."/>
            <person name="Arias M.C."/>
        </authorList>
    </citation>
    <scope>NUCLEOTIDE SEQUENCE</scope>
    <source>
        <strain evidence="1">USP_2M_L1-L4_2017</strain>
        <tissue evidence="1">Whole body</tissue>
    </source>
</reference>
<keyword evidence="2" id="KW-1185">Reference proteome</keyword>
<protein>
    <submittedName>
        <fullName evidence="1">Uncharacterized protein</fullName>
    </submittedName>
</protein>
<feature type="non-terminal residue" evidence="1">
    <location>
        <position position="1"/>
    </location>
</feature>
<comment type="caution">
    <text evidence="1">The sequence shown here is derived from an EMBL/GenBank/DDBJ whole genome shotgun (WGS) entry which is preliminary data.</text>
</comment>
<dbReference type="AlphaFoldDB" id="A0AA40FD67"/>
<accession>A0AA40FD67</accession>